<feature type="domain" description="Cytochrome b561 bacterial/Ni-hydrogenase" evidence="7">
    <location>
        <begin position="25"/>
        <end position="274"/>
    </location>
</feature>
<evidence type="ECO:0000256" key="3">
    <source>
        <dbReference type="ARBA" id="ARBA00022692"/>
    </source>
</evidence>
<feature type="transmembrane region" description="Helical" evidence="6">
    <location>
        <begin position="196"/>
        <end position="220"/>
    </location>
</feature>
<evidence type="ECO:0000256" key="5">
    <source>
        <dbReference type="ARBA" id="ARBA00023136"/>
    </source>
</evidence>
<dbReference type="InterPro" id="IPR051542">
    <property type="entry name" value="Hydrogenase_cytochrome"/>
</dbReference>
<feature type="transmembrane region" description="Helical" evidence="6">
    <location>
        <begin position="240"/>
        <end position="262"/>
    </location>
</feature>
<evidence type="ECO:0000256" key="6">
    <source>
        <dbReference type="SAM" id="Phobius"/>
    </source>
</evidence>
<dbReference type="PANTHER" id="PTHR30485">
    <property type="entry name" value="NI/FE-HYDROGENASE 1 B-TYPE CYTOCHROME SUBUNIT"/>
    <property type="match status" value="1"/>
</dbReference>
<dbReference type="OrthoDB" id="9781740at2"/>
<dbReference type="SUPFAM" id="SSF81342">
    <property type="entry name" value="Transmembrane di-heme cytochromes"/>
    <property type="match status" value="1"/>
</dbReference>
<protein>
    <recommendedName>
        <fullName evidence="7">Cytochrome b561 bacterial/Ni-hydrogenase domain-containing protein</fullName>
    </recommendedName>
</protein>
<evidence type="ECO:0000259" key="7">
    <source>
        <dbReference type="Pfam" id="PF01292"/>
    </source>
</evidence>
<keyword evidence="4 6" id="KW-1133">Transmembrane helix</keyword>
<comment type="caution">
    <text evidence="8">The sequence shown here is derived from an EMBL/GenBank/DDBJ whole genome shotgun (WGS) entry which is preliminary data.</text>
</comment>
<sequence length="292" mass="32813">MDATAETSNAEAETGRPQKGPLIYRQSRWTRLTHWVWAFALFFLLLSGLQIFNARPQLYIGKESGFGYDNTILKIGADEADEGSRGYLEIFGRRFDTTGVLGWSGPPGNETARAFPSWATIPSYYDLGTARVVHFFFAWTLSATLLVWLIAGLFNGHIRRDLAPRLADIRNLPRDVFDHARLRFHHTGRYNTLQKLAYGGVLFVALPLMILTGLAMSPSMNSVLPFLNELFGGRQTARTIHFTVMVLLVLFFLIHMLMILAAGPINELRSIITGWYRTDPPENGTSSAERSN</sequence>
<dbReference type="GO" id="GO:0009055">
    <property type="term" value="F:electron transfer activity"/>
    <property type="evidence" value="ECO:0007669"/>
    <property type="project" value="InterPro"/>
</dbReference>
<dbReference type="AlphaFoldDB" id="A0A1C2EAZ6"/>
<keyword evidence="9" id="KW-1185">Reference proteome</keyword>
<evidence type="ECO:0000313" key="8">
    <source>
        <dbReference type="EMBL" id="OCX24153.1"/>
    </source>
</evidence>
<keyword evidence="2" id="KW-1003">Cell membrane</keyword>
<dbReference type="Proteomes" id="UP000094412">
    <property type="component" value="Unassembled WGS sequence"/>
</dbReference>
<dbReference type="InterPro" id="IPR011577">
    <property type="entry name" value="Cyt_b561_bac/Ni-Hgenase"/>
</dbReference>
<keyword evidence="5 6" id="KW-0472">Membrane</keyword>
<evidence type="ECO:0000313" key="9">
    <source>
        <dbReference type="Proteomes" id="UP000094412"/>
    </source>
</evidence>
<dbReference type="PANTHER" id="PTHR30485:SF1">
    <property type="entry name" value="CYTOCHROME YDHU-RELATED"/>
    <property type="match status" value="1"/>
</dbReference>
<dbReference type="GO" id="GO:0005886">
    <property type="term" value="C:plasma membrane"/>
    <property type="evidence" value="ECO:0007669"/>
    <property type="project" value="UniProtKB-SubCell"/>
</dbReference>
<reference evidence="8 9" key="1">
    <citation type="submission" date="2016-08" db="EMBL/GenBank/DDBJ databases">
        <title>Whole genome sequence of Mesorhizobium sp. strain UASWS1009 isolated from industrial sewage.</title>
        <authorList>
            <person name="Crovadore J."/>
            <person name="Calmin G."/>
            <person name="Chablais R."/>
            <person name="Cochard B."/>
            <person name="Lefort F."/>
        </authorList>
    </citation>
    <scope>NUCLEOTIDE SEQUENCE [LARGE SCALE GENOMIC DNA]</scope>
    <source>
        <strain evidence="8 9">UASWS1009</strain>
    </source>
</reference>
<dbReference type="GO" id="GO:0022904">
    <property type="term" value="P:respiratory electron transport chain"/>
    <property type="evidence" value="ECO:0007669"/>
    <property type="project" value="InterPro"/>
</dbReference>
<organism evidence="8 9">
    <name type="scientific">Mesorhizobium hungaricum</name>
    <dbReference type="NCBI Taxonomy" id="1566387"/>
    <lineage>
        <taxon>Bacteria</taxon>
        <taxon>Pseudomonadati</taxon>
        <taxon>Pseudomonadota</taxon>
        <taxon>Alphaproteobacteria</taxon>
        <taxon>Hyphomicrobiales</taxon>
        <taxon>Phyllobacteriaceae</taxon>
        <taxon>Mesorhizobium</taxon>
    </lineage>
</organism>
<gene>
    <name evidence="8" type="ORF">QV13_02515</name>
</gene>
<name>A0A1C2EAZ6_9HYPH</name>
<dbReference type="GO" id="GO:0020037">
    <property type="term" value="F:heme binding"/>
    <property type="evidence" value="ECO:0007669"/>
    <property type="project" value="TreeGrafter"/>
</dbReference>
<dbReference type="EMBL" id="MDEO01000022">
    <property type="protein sequence ID" value="OCX24153.1"/>
    <property type="molecule type" value="Genomic_DNA"/>
</dbReference>
<comment type="subcellular location">
    <subcellularLocation>
        <location evidence="1">Cell membrane</location>
        <topology evidence="1">Multi-pass membrane protein</topology>
    </subcellularLocation>
</comment>
<proteinExistence type="predicted"/>
<dbReference type="InterPro" id="IPR016174">
    <property type="entry name" value="Di-haem_cyt_TM"/>
</dbReference>
<dbReference type="Gene3D" id="1.20.950.20">
    <property type="entry name" value="Transmembrane di-heme cytochromes, Chain C"/>
    <property type="match status" value="1"/>
</dbReference>
<evidence type="ECO:0000256" key="1">
    <source>
        <dbReference type="ARBA" id="ARBA00004651"/>
    </source>
</evidence>
<keyword evidence="3 6" id="KW-0812">Transmembrane</keyword>
<dbReference type="Pfam" id="PF01292">
    <property type="entry name" value="Ni_hydr_CYTB"/>
    <property type="match status" value="1"/>
</dbReference>
<evidence type="ECO:0000256" key="2">
    <source>
        <dbReference type="ARBA" id="ARBA00022475"/>
    </source>
</evidence>
<dbReference type="STRING" id="1566387.QV13_02515"/>
<feature type="transmembrane region" description="Helical" evidence="6">
    <location>
        <begin position="32"/>
        <end position="52"/>
    </location>
</feature>
<dbReference type="RefSeq" id="WP_024926156.1">
    <property type="nucleotide sequence ID" value="NZ_MDEO01000022.1"/>
</dbReference>
<feature type="transmembrane region" description="Helical" evidence="6">
    <location>
        <begin position="132"/>
        <end position="154"/>
    </location>
</feature>
<evidence type="ECO:0000256" key="4">
    <source>
        <dbReference type="ARBA" id="ARBA00022989"/>
    </source>
</evidence>
<accession>A0A1C2EAZ6</accession>